<name>A0ABS6DBE9_9FIRM</name>
<protein>
    <submittedName>
        <fullName evidence="2">Dabb family protein</fullName>
    </submittedName>
</protein>
<keyword evidence="3" id="KW-1185">Reference proteome</keyword>
<accession>A0ABS6DBE9</accession>
<feature type="domain" description="Stress-response A/B barrel" evidence="1">
    <location>
        <begin position="2"/>
        <end position="98"/>
    </location>
</feature>
<sequence length="98" mass="10933">MVRHIFIATIKEGVSDEIVNQKMEEMKAMKDSVPEIESIMVNRSLGWVGAANTVTMVIDLKDRNAFDTLMASPAHIEVGNKAAEAFETDNFVISQIEY</sequence>
<dbReference type="Proteomes" id="UP000723714">
    <property type="component" value="Unassembled WGS sequence"/>
</dbReference>
<dbReference type="RefSeq" id="WP_216245348.1">
    <property type="nucleotide sequence ID" value="NZ_JABACJ020000036.1"/>
</dbReference>
<comment type="caution">
    <text evidence="2">The sequence shown here is derived from an EMBL/GenBank/DDBJ whole genome shotgun (WGS) entry which is preliminary data.</text>
</comment>
<dbReference type="PROSITE" id="PS51502">
    <property type="entry name" value="S_R_A_B_BARREL"/>
    <property type="match status" value="1"/>
</dbReference>
<reference evidence="2 3" key="1">
    <citation type="submission" date="2021-06" db="EMBL/GenBank/DDBJ databases">
        <title>Faecalicatena sp. nov. isolated from porcine feces.</title>
        <authorList>
            <person name="Oh B.S."/>
            <person name="Lee J.H."/>
        </authorList>
    </citation>
    <scope>NUCLEOTIDE SEQUENCE [LARGE SCALE GENOMIC DNA]</scope>
    <source>
        <strain evidence="2 3">AGMB00832</strain>
    </source>
</reference>
<dbReference type="InterPro" id="IPR013097">
    <property type="entry name" value="Dabb"/>
</dbReference>
<organism evidence="2 3">
    <name type="scientific">Faecalicatena faecalis</name>
    <dbReference type="NCBI Taxonomy" id="2726362"/>
    <lineage>
        <taxon>Bacteria</taxon>
        <taxon>Bacillati</taxon>
        <taxon>Bacillota</taxon>
        <taxon>Clostridia</taxon>
        <taxon>Lachnospirales</taxon>
        <taxon>Lachnospiraceae</taxon>
        <taxon>Faecalicatena</taxon>
    </lineage>
</organism>
<proteinExistence type="predicted"/>
<evidence type="ECO:0000313" key="3">
    <source>
        <dbReference type="Proteomes" id="UP000723714"/>
    </source>
</evidence>
<gene>
    <name evidence="2" type="ORF">HGO97_022210</name>
</gene>
<evidence type="ECO:0000259" key="1">
    <source>
        <dbReference type="PROSITE" id="PS51502"/>
    </source>
</evidence>
<dbReference type="Pfam" id="PF07876">
    <property type="entry name" value="Dabb"/>
    <property type="match status" value="1"/>
</dbReference>
<evidence type="ECO:0000313" key="2">
    <source>
        <dbReference type="EMBL" id="MBU3878517.1"/>
    </source>
</evidence>
<dbReference type="EMBL" id="JABACJ020000036">
    <property type="protein sequence ID" value="MBU3878517.1"/>
    <property type="molecule type" value="Genomic_DNA"/>
</dbReference>